<evidence type="ECO:0000313" key="2">
    <source>
        <dbReference type="EMBL" id="KUR72415.1"/>
    </source>
</evidence>
<sequence length="114" mass="11948">MLKTSLIAAGLAGLVLAAQPALAHPAEAPANPELIVAHRLVSYADLDLATAAGQARFDARLRRAASAVCENNAGPHPLAEAMEARRCYRDALQSAQQMMADRGSHHSAVKVAAR</sequence>
<evidence type="ECO:0000313" key="3">
    <source>
        <dbReference type="Proteomes" id="UP000058012"/>
    </source>
</evidence>
<keyword evidence="1" id="KW-0732">Signal</keyword>
<feature type="chain" id="PRO_5007157056" description="UrcA family protein" evidence="1">
    <location>
        <begin position="24"/>
        <end position="114"/>
    </location>
</feature>
<dbReference type="RefSeq" id="WP_067906585.1">
    <property type="nucleotide sequence ID" value="NZ_KQ954244.1"/>
</dbReference>
<comment type="caution">
    <text evidence="2">The sequence shown here is derived from an EMBL/GenBank/DDBJ whole genome shotgun (WGS) entry which is preliminary data.</text>
</comment>
<accession>A0A117UX21</accession>
<dbReference type="InterPro" id="IPR030972">
    <property type="entry name" value="UrcA_uranyl"/>
</dbReference>
<organism evidence="2 3">
    <name type="scientific">Novosphingobium fuchskuhlense</name>
    <dbReference type="NCBI Taxonomy" id="1117702"/>
    <lineage>
        <taxon>Bacteria</taxon>
        <taxon>Pseudomonadati</taxon>
        <taxon>Pseudomonadota</taxon>
        <taxon>Alphaproteobacteria</taxon>
        <taxon>Sphingomonadales</taxon>
        <taxon>Sphingomonadaceae</taxon>
        <taxon>Novosphingobium</taxon>
    </lineage>
</organism>
<name>A0A117UX21_9SPHN</name>
<feature type="signal peptide" evidence="1">
    <location>
        <begin position="1"/>
        <end position="23"/>
    </location>
</feature>
<proteinExistence type="predicted"/>
<evidence type="ECO:0008006" key="4">
    <source>
        <dbReference type="Google" id="ProtNLM"/>
    </source>
</evidence>
<keyword evidence="3" id="KW-1185">Reference proteome</keyword>
<protein>
    <recommendedName>
        <fullName evidence="4">UrcA family protein</fullName>
    </recommendedName>
</protein>
<gene>
    <name evidence="2" type="ORF">AQZ52_03920</name>
</gene>
<dbReference type="Proteomes" id="UP000058012">
    <property type="component" value="Unassembled WGS sequence"/>
</dbReference>
<dbReference type="AlphaFoldDB" id="A0A117UX21"/>
<dbReference type="EMBL" id="LLZS01000003">
    <property type="protein sequence ID" value="KUR72415.1"/>
    <property type="molecule type" value="Genomic_DNA"/>
</dbReference>
<dbReference type="NCBIfam" id="TIGR04433">
    <property type="entry name" value="UrcA_uranyl"/>
    <property type="match status" value="1"/>
</dbReference>
<evidence type="ECO:0000256" key="1">
    <source>
        <dbReference type="SAM" id="SignalP"/>
    </source>
</evidence>
<reference evidence="2 3" key="1">
    <citation type="submission" date="2015-10" db="EMBL/GenBank/DDBJ databases">
        <title>Draft genome sequence of Novosphingobium fuchskuhlense DSM 25065 isolated from a surface water sample of the southwest basin of Lake Grosse Fuchskuhle.</title>
        <authorList>
            <person name="Ruckert C."/>
            <person name="Winkler A."/>
            <person name="Glaeser J."/>
            <person name="Grossart H.-P."/>
            <person name="Kalinowski J."/>
            <person name="Glaeser S."/>
        </authorList>
    </citation>
    <scope>NUCLEOTIDE SEQUENCE [LARGE SCALE GENOMIC DNA]</scope>
    <source>
        <strain evidence="2 3">FNE08-7</strain>
    </source>
</reference>